<evidence type="ECO:0000313" key="13">
    <source>
        <dbReference type="EMBL" id="MET7029632.1"/>
    </source>
</evidence>
<keyword evidence="7" id="KW-0653">Protein transport</keyword>
<dbReference type="EMBL" id="JBEWYP010000004">
    <property type="protein sequence ID" value="MET7029632.1"/>
    <property type="molecule type" value="Genomic_DNA"/>
</dbReference>
<evidence type="ECO:0000256" key="11">
    <source>
        <dbReference type="SAM" id="Phobius"/>
    </source>
</evidence>
<evidence type="ECO:0000256" key="5">
    <source>
        <dbReference type="ARBA" id="ARBA00022519"/>
    </source>
</evidence>
<dbReference type="Gene3D" id="3.30.1150.10">
    <property type="match status" value="1"/>
</dbReference>
<comment type="similarity">
    <text evidence="2">Belongs to the TonB family.</text>
</comment>
<evidence type="ECO:0000313" key="14">
    <source>
        <dbReference type="Proteomes" id="UP001549773"/>
    </source>
</evidence>
<evidence type="ECO:0000256" key="4">
    <source>
        <dbReference type="ARBA" id="ARBA00022475"/>
    </source>
</evidence>
<gene>
    <name evidence="13" type="ORF">ABXZ32_09505</name>
</gene>
<keyword evidence="8 11" id="KW-1133">Transmembrane helix</keyword>
<evidence type="ECO:0000256" key="7">
    <source>
        <dbReference type="ARBA" id="ARBA00022927"/>
    </source>
</evidence>
<accession>A0ABV2TWJ2</accession>
<sequence length="469" mass="54314">MIQYILESVAFQLLFLIIYDLFLKRETFFQWNRVYLLGTFVLSLVLPWIKIEALKTTVSNEFAPYPEYLWGLNMASEVALTKETSYFDLSWYEMTFYGGMVLSAVFFCIKLIQIQRLKRNGEVCYFNRFTRVVVAKSNIAFSFFKTIFLGDEVLKKEHESILEHELVHIQQRHSLDLLFYELMRIAFWFNPLVYVYQSRISELHEFIADAKVSKAHKKEQYQNLLAEVFQTHHISFINQFFKSSLIKKRIVMLQKSKSKKVWQLKYLLLLPLIAGMLFYTSCEGNNSKDPENELESTKSKGTTNDSSLEEGLVVPFAYVDEVPVFPGCENAADKRACFQEKIQEHIRKHFNYPDEAQEKGVQGRVTVMFTMDEEGNISNIRKRGPHRLLEDETERIIAKLPKMIPGIDNGKTVSVPFSIPITFKIDDGSLNNKGANVKEAEKASNLEVDKEAQVLDEVFIIGYGPAKVK</sequence>
<organism evidence="13 14">
    <name type="scientific">Sediminicola luteus</name>
    <dbReference type="NCBI Taxonomy" id="319238"/>
    <lineage>
        <taxon>Bacteria</taxon>
        <taxon>Pseudomonadati</taxon>
        <taxon>Bacteroidota</taxon>
        <taxon>Flavobacteriia</taxon>
        <taxon>Flavobacteriales</taxon>
        <taxon>Flavobacteriaceae</taxon>
        <taxon>Sediminicola</taxon>
    </lineage>
</organism>
<evidence type="ECO:0000256" key="3">
    <source>
        <dbReference type="ARBA" id="ARBA00022448"/>
    </source>
</evidence>
<feature type="domain" description="TonB C-terminal" evidence="12">
    <location>
        <begin position="337"/>
        <end position="432"/>
    </location>
</feature>
<feature type="transmembrane region" description="Helical" evidence="11">
    <location>
        <begin position="34"/>
        <end position="51"/>
    </location>
</feature>
<evidence type="ECO:0000256" key="2">
    <source>
        <dbReference type="ARBA" id="ARBA00006555"/>
    </source>
</evidence>
<keyword evidence="14" id="KW-1185">Reference proteome</keyword>
<evidence type="ECO:0000256" key="8">
    <source>
        <dbReference type="ARBA" id="ARBA00022989"/>
    </source>
</evidence>
<feature type="transmembrane region" description="Helical" evidence="11">
    <location>
        <begin position="6"/>
        <end position="22"/>
    </location>
</feature>
<dbReference type="InterPro" id="IPR008756">
    <property type="entry name" value="Peptidase_M56"/>
</dbReference>
<dbReference type="NCBIfam" id="TIGR01352">
    <property type="entry name" value="tonB_Cterm"/>
    <property type="match status" value="1"/>
</dbReference>
<keyword evidence="3" id="KW-0813">Transport</keyword>
<dbReference type="PANTHER" id="PTHR33446:SF2">
    <property type="entry name" value="PROTEIN TONB"/>
    <property type="match status" value="1"/>
</dbReference>
<dbReference type="Pfam" id="PF03544">
    <property type="entry name" value="TonB_C"/>
    <property type="match status" value="1"/>
</dbReference>
<name>A0ABV2TWJ2_9FLAO</name>
<dbReference type="InterPro" id="IPR037682">
    <property type="entry name" value="TonB_C"/>
</dbReference>
<dbReference type="InterPro" id="IPR051045">
    <property type="entry name" value="TonB-dependent_transducer"/>
</dbReference>
<keyword evidence="6 11" id="KW-0812">Transmembrane</keyword>
<dbReference type="Proteomes" id="UP001549773">
    <property type="component" value="Unassembled WGS sequence"/>
</dbReference>
<dbReference type="Pfam" id="PF05569">
    <property type="entry name" value="Peptidase_M56"/>
    <property type="match status" value="1"/>
</dbReference>
<dbReference type="PANTHER" id="PTHR33446">
    <property type="entry name" value="PROTEIN TONB-RELATED"/>
    <property type="match status" value="1"/>
</dbReference>
<reference evidence="13 14" key="1">
    <citation type="submission" date="2024-07" db="EMBL/GenBank/DDBJ databases">
        <title>The genome sequence of type strain Sediminicola luteus GDMCC 1.2596T.</title>
        <authorList>
            <person name="Liu Y."/>
        </authorList>
    </citation>
    <scope>NUCLEOTIDE SEQUENCE [LARGE SCALE GENOMIC DNA]</scope>
    <source>
        <strain evidence="13 14">GDMCC 1.2596</strain>
    </source>
</reference>
<feature type="transmembrane region" description="Helical" evidence="11">
    <location>
        <begin position="94"/>
        <end position="112"/>
    </location>
</feature>
<dbReference type="SUPFAM" id="SSF74653">
    <property type="entry name" value="TolA/TonB C-terminal domain"/>
    <property type="match status" value="1"/>
</dbReference>
<evidence type="ECO:0000256" key="1">
    <source>
        <dbReference type="ARBA" id="ARBA00004383"/>
    </source>
</evidence>
<feature type="transmembrane region" description="Helical" evidence="11">
    <location>
        <begin position="262"/>
        <end position="280"/>
    </location>
</feature>
<dbReference type="PROSITE" id="PS52015">
    <property type="entry name" value="TONB_CTD"/>
    <property type="match status" value="1"/>
</dbReference>
<keyword evidence="4" id="KW-1003">Cell membrane</keyword>
<evidence type="ECO:0000256" key="9">
    <source>
        <dbReference type="ARBA" id="ARBA00023136"/>
    </source>
</evidence>
<dbReference type="InterPro" id="IPR006260">
    <property type="entry name" value="TonB/TolA_C"/>
</dbReference>
<feature type="region of interest" description="Disordered" evidence="10">
    <location>
        <begin position="286"/>
        <end position="306"/>
    </location>
</feature>
<dbReference type="CDD" id="cd07341">
    <property type="entry name" value="M56_BlaR1_MecR1_like"/>
    <property type="match status" value="1"/>
</dbReference>
<protein>
    <submittedName>
        <fullName evidence="13">M56 family metallopeptidase</fullName>
    </submittedName>
</protein>
<evidence type="ECO:0000259" key="12">
    <source>
        <dbReference type="PROSITE" id="PS52015"/>
    </source>
</evidence>
<evidence type="ECO:0000256" key="6">
    <source>
        <dbReference type="ARBA" id="ARBA00022692"/>
    </source>
</evidence>
<comment type="caution">
    <text evidence="13">The sequence shown here is derived from an EMBL/GenBank/DDBJ whole genome shotgun (WGS) entry which is preliminary data.</text>
</comment>
<evidence type="ECO:0000256" key="10">
    <source>
        <dbReference type="SAM" id="MobiDB-lite"/>
    </source>
</evidence>
<proteinExistence type="inferred from homology"/>
<comment type="subcellular location">
    <subcellularLocation>
        <location evidence="1">Cell inner membrane</location>
        <topology evidence="1">Single-pass membrane protein</topology>
        <orientation evidence="1">Periplasmic side</orientation>
    </subcellularLocation>
</comment>
<keyword evidence="9 11" id="KW-0472">Membrane</keyword>
<feature type="compositionally biased region" description="Basic and acidic residues" evidence="10">
    <location>
        <begin position="286"/>
        <end position="298"/>
    </location>
</feature>
<dbReference type="RefSeq" id="WP_354618442.1">
    <property type="nucleotide sequence ID" value="NZ_JBEWYP010000004.1"/>
</dbReference>
<keyword evidence="5" id="KW-0997">Cell inner membrane</keyword>